<evidence type="ECO:0000256" key="4">
    <source>
        <dbReference type="ARBA" id="ARBA00023136"/>
    </source>
</evidence>
<dbReference type="GO" id="GO:0012507">
    <property type="term" value="C:ER to Golgi transport vesicle membrane"/>
    <property type="evidence" value="ECO:0007669"/>
    <property type="project" value="UniProtKB-SubCell"/>
</dbReference>
<reference evidence="8" key="1">
    <citation type="submission" date="2018-03" db="EMBL/GenBank/DDBJ databases">
        <authorList>
            <person name="Guldener U."/>
        </authorList>
    </citation>
    <scope>NUCLEOTIDE SEQUENCE</scope>
</reference>
<sequence length="116" mass="12559">MAPTRRNPQSDQKSATGEVEETKPNEVKASPSAGSPAGEQDVPTDVILKLLFFTLAMVILPVGSYFTSIKYLFNGNSTYSAILAAVVTNIVLVAYLLQAYSDDLSEQAKTESKKDR</sequence>
<evidence type="ECO:0000256" key="1">
    <source>
        <dbReference type="ARBA" id="ARBA00022692"/>
    </source>
</evidence>
<feature type="transmembrane region" description="Helical" evidence="6">
    <location>
        <begin position="78"/>
        <end position="97"/>
    </location>
</feature>
<keyword evidence="5 6" id="KW-0968">Cytoplasmic vesicle</keyword>
<protein>
    <submittedName>
        <fullName evidence="8">Related to Vacuolar ATPase assembly integral membrane protein VMA21</fullName>
    </submittedName>
</protein>
<feature type="transmembrane region" description="Helical" evidence="6">
    <location>
        <begin position="46"/>
        <end position="66"/>
    </location>
</feature>
<evidence type="ECO:0000256" key="7">
    <source>
        <dbReference type="SAM" id="MobiDB-lite"/>
    </source>
</evidence>
<evidence type="ECO:0000256" key="3">
    <source>
        <dbReference type="ARBA" id="ARBA00022989"/>
    </source>
</evidence>
<evidence type="ECO:0000256" key="6">
    <source>
        <dbReference type="HAMAP-Rule" id="MF_03058"/>
    </source>
</evidence>
<dbReference type="HAMAP" id="MF_03058">
    <property type="entry name" value="VMA21"/>
    <property type="match status" value="1"/>
</dbReference>
<name>A0AAE8MQ08_9PEZI</name>
<evidence type="ECO:0000313" key="9">
    <source>
        <dbReference type="Proteomes" id="UP001187682"/>
    </source>
</evidence>
<dbReference type="GO" id="GO:0005789">
    <property type="term" value="C:endoplasmic reticulum membrane"/>
    <property type="evidence" value="ECO:0007669"/>
    <property type="project" value="UniProtKB-SubCell"/>
</dbReference>
<comment type="similarity">
    <text evidence="6">Belongs to the VMA21 family.</text>
</comment>
<dbReference type="GO" id="GO:0070072">
    <property type="term" value="P:vacuolar proton-transporting V-type ATPase complex assembly"/>
    <property type="evidence" value="ECO:0007669"/>
    <property type="project" value="UniProtKB-UniRule"/>
</dbReference>
<evidence type="ECO:0000256" key="2">
    <source>
        <dbReference type="ARBA" id="ARBA00022824"/>
    </source>
</evidence>
<dbReference type="PANTHER" id="PTHR31792">
    <property type="entry name" value="VACUOLAR ATPASE ASSEMBLY INTEGRAL MEMBRANE PROTEIN VMA21"/>
    <property type="match status" value="1"/>
</dbReference>
<comment type="subcellular location">
    <subcellularLocation>
        <location evidence="6">Endoplasmic reticulum membrane</location>
        <topology evidence="6">Multi-pass membrane protein</topology>
    </subcellularLocation>
    <subcellularLocation>
        <location evidence="6">Endoplasmic reticulum-Golgi intermediate compartment membrane</location>
        <topology evidence="6">Multi-pass membrane protein</topology>
    </subcellularLocation>
    <subcellularLocation>
        <location evidence="6">Cytoplasmic vesicle</location>
        <location evidence="6">COPII-coated vesicle membrane</location>
        <topology evidence="6">Multi-pass membrane protein</topology>
    </subcellularLocation>
</comment>
<dbReference type="GO" id="GO:0033116">
    <property type="term" value="C:endoplasmic reticulum-Golgi intermediate compartment membrane"/>
    <property type="evidence" value="ECO:0007669"/>
    <property type="project" value="UniProtKB-SubCell"/>
</dbReference>
<dbReference type="Proteomes" id="UP001187682">
    <property type="component" value="Unassembled WGS sequence"/>
</dbReference>
<evidence type="ECO:0000256" key="5">
    <source>
        <dbReference type="ARBA" id="ARBA00023329"/>
    </source>
</evidence>
<keyword evidence="1 6" id="KW-0812">Transmembrane</keyword>
<comment type="caution">
    <text evidence="8">The sequence shown here is derived from an EMBL/GenBank/DDBJ whole genome shotgun (WGS) entry which is preliminary data.</text>
</comment>
<accession>A0AAE8MQ08</accession>
<keyword evidence="3 6" id="KW-1133">Transmembrane helix</keyword>
<dbReference type="AlphaFoldDB" id="A0AAE8MQ08"/>
<comment type="function">
    <text evidence="6">Required for the assembly of the V0 complex of the vacuolar ATPase (V-ATPase) in the endoplasmic reticulum.</text>
</comment>
<keyword evidence="4 6" id="KW-0472">Membrane</keyword>
<dbReference type="InterPro" id="IPR019013">
    <property type="entry name" value="Vma21"/>
</dbReference>
<keyword evidence="9" id="KW-1185">Reference proteome</keyword>
<keyword evidence="2 6" id="KW-0256">Endoplasmic reticulum</keyword>
<gene>
    <name evidence="8" type="ORF">DNG_00248</name>
</gene>
<dbReference type="Pfam" id="PF09446">
    <property type="entry name" value="VMA21"/>
    <property type="match status" value="1"/>
</dbReference>
<comment type="caution">
    <text evidence="6">Lacks conserved residue(s) required for the propagation of feature annotation.</text>
</comment>
<dbReference type="EMBL" id="ONZQ02000001">
    <property type="protein sequence ID" value="SPN96728.1"/>
    <property type="molecule type" value="Genomic_DNA"/>
</dbReference>
<proteinExistence type="inferred from homology"/>
<feature type="region of interest" description="Disordered" evidence="7">
    <location>
        <begin position="1"/>
        <end position="40"/>
    </location>
</feature>
<evidence type="ECO:0000313" key="8">
    <source>
        <dbReference type="EMBL" id="SPN96728.1"/>
    </source>
</evidence>
<organism evidence="8 9">
    <name type="scientific">Cephalotrichum gorgonifer</name>
    <dbReference type="NCBI Taxonomy" id="2041049"/>
    <lineage>
        <taxon>Eukaryota</taxon>
        <taxon>Fungi</taxon>
        <taxon>Dikarya</taxon>
        <taxon>Ascomycota</taxon>
        <taxon>Pezizomycotina</taxon>
        <taxon>Sordariomycetes</taxon>
        <taxon>Hypocreomycetidae</taxon>
        <taxon>Microascales</taxon>
        <taxon>Microascaceae</taxon>
        <taxon>Cephalotrichum</taxon>
    </lineage>
</organism>
<dbReference type="PANTHER" id="PTHR31792:SF3">
    <property type="entry name" value="VACUOLAR ATPASE ASSEMBLY INTEGRAL MEMBRANE PROTEIN VMA21"/>
    <property type="match status" value="1"/>
</dbReference>
<feature type="compositionally biased region" description="Polar residues" evidence="7">
    <location>
        <begin position="1"/>
        <end position="15"/>
    </location>
</feature>